<protein>
    <recommendedName>
        <fullName evidence="1">Acetaldehyde dehydrogenase</fullName>
        <ecNumber evidence="1">1.2.1.10</ecNumber>
    </recommendedName>
    <alternativeName>
        <fullName evidence="1">Acetaldehyde dehydrogenase [acetylating]</fullName>
    </alternativeName>
</protein>
<comment type="caution">
    <text evidence="3">The sequence shown here is derived from an EMBL/GenBank/DDBJ whole genome shotgun (WGS) entry which is preliminary data.</text>
</comment>
<reference evidence="3 4" key="1">
    <citation type="submission" date="2018-06" db="EMBL/GenBank/DDBJ databases">
        <title>Pseudomonas diversity within urban Lake Michigan freshwaters.</title>
        <authorList>
            <person name="Batrich M."/>
            <person name="Hatzopoulos T."/>
            <person name="Putonti C."/>
        </authorList>
    </citation>
    <scope>NUCLEOTIDE SEQUENCE [LARGE SCALE GENOMIC DNA]</scope>
    <source>
        <strain evidence="3 4">MB-090624</strain>
    </source>
</reference>
<dbReference type="PIRSF" id="PIRSF015689">
    <property type="entry name" value="Actaldh_dh_actl"/>
    <property type="match status" value="1"/>
</dbReference>
<dbReference type="SUPFAM" id="SSF51735">
    <property type="entry name" value="NAD(P)-binding Rossmann-fold domains"/>
    <property type="match status" value="1"/>
</dbReference>
<keyword evidence="1" id="KW-0520">NAD</keyword>
<feature type="binding site" evidence="1">
    <location>
        <begin position="10"/>
        <end position="13"/>
    </location>
    <ligand>
        <name>NAD(+)</name>
        <dbReference type="ChEBI" id="CHEBI:57540"/>
    </ligand>
</feature>
<evidence type="ECO:0000259" key="2">
    <source>
        <dbReference type="Pfam" id="PF09290"/>
    </source>
</evidence>
<organism evidence="3 4">
    <name type="scientific">Pseudomonas protegens</name>
    <dbReference type="NCBI Taxonomy" id="380021"/>
    <lineage>
        <taxon>Bacteria</taxon>
        <taxon>Pseudomonadati</taxon>
        <taxon>Pseudomonadota</taxon>
        <taxon>Gammaproteobacteria</taxon>
        <taxon>Pseudomonadales</taxon>
        <taxon>Pseudomonadaceae</taxon>
        <taxon>Pseudomonas</taxon>
    </lineage>
</organism>
<dbReference type="AlphaFoldDB" id="A0A9Q6IJ71"/>
<evidence type="ECO:0000313" key="3">
    <source>
        <dbReference type="EMBL" id="PYC40097.1"/>
    </source>
</evidence>
<dbReference type="RefSeq" id="WP_102878784.1">
    <property type="nucleotide sequence ID" value="NZ_CP063455.1"/>
</dbReference>
<accession>A0A9Q6IJ71</accession>
<dbReference type="InterPro" id="IPR036291">
    <property type="entry name" value="NAD(P)-bd_dom_sf"/>
</dbReference>
<proteinExistence type="inferred from homology"/>
<feature type="active site" description="Acyl-thioester intermediate" evidence="1">
    <location>
        <position position="125"/>
    </location>
</feature>
<keyword evidence="1" id="KW-0058">Aromatic hydrocarbons catabolism</keyword>
<dbReference type="InterPro" id="IPR003361">
    <property type="entry name" value="Acetaldehyde_dehydrogenase"/>
</dbReference>
<sequence>MVLRVAILGSGNIGCDLLLKVMRSSYLRCDYFIGRNQQSAGLDYAAKLGVRCDHRGIDKLVEHLDEVDVVFDASSAQAHVQHAQVLEGQGKLLINLTPADTGVWCVPTINSSTLRDVENLNMVTCGGQASLPIVHALRRTGQHLNYVEAVSSISARSAGAATRLNVNEYLCTTEKALKHFSGAPSVKSILNINPADPPVDMQTTVFALIDKPDMAELRHSVRVMLDQVRQYMPGYSLIMEPSLIDGKVVTMVRARGAGDYLPAYAGNLDIITSAAVRAAEDRCRN</sequence>
<dbReference type="InterPro" id="IPR015426">
    <property type="entry name" value="Acetylaldehyde_DH_C"/>
</dbReference>
<dbReference type="Proteomes" id="UP000248188">
    <property type="component" value="Unassembled WGS sequence"/>
</dbReference>
<dbReference type="Gene3D" id="3.30.360.10">
    <property type="entry name" value="Dihydrodipicolinate Reductase, domain 2"/>
    <property type="match status" value="1"/>
</dbReference>
<dbReference type="HAMAP" id="MF_01657">
    <property type="entry name" value="Ac_ald_DH_ac"/>
    <property type="match status" value="1"/>
</dbReference>
<comment type="catalytic activity">
    <reaction evidence="1">
        <text>acetaldehyde + NAD(+) + CoA = acetyl-CoA + NADH + H(+)</text>
        <dbReference type="Rhea" id="RHEA:23288"/>
        <dbReference type="ChEBI" id="CHEBI:15343"/>
        <dbReference type="ChEBI" id="CHEBI:15378"/>
        <dbReference type="ChEBI" id="CHEBI:57287"/>
        <dbReference type="ChEBI" id="CHEBI:57288"/>
        <dbReference type="ChEBI" id="CHEBI:57540"/>
        <dbReference type="ChEBI" id="CHEBI:57945"/>
        <dbReference type="EC" id="1.2.1.10"/>
    </reaction>
</comment>
<feature type="binding site" evidence="1">
    <location>
        <position position="267"/>
    </location>
    <ligand>
        <name>NAD(+)</name>
        <dbReference type="ChEBI" id="CHEBI:57540"/>
    </ligand>
</feature>
<dbReference type="EC" id="1.2.1.10" evidence="1"/>
<gene>
    <name evidence="3" type="ORF">DMX08_08775</name>
</gene>
<keyword evidence="1" id="KW-0560">Oxidoreductase</keyword>
<dbReference type="GO" id="GO:0008774">
    <property type="term" value="F:acetaldehyde dehydrogenase (acetylating) activity"/>
    <property type="evidence" value="ECO:0007669"/>
    <property type="project" value="UniProtKB-UniRule"/>
</dbReference>
<dbReference type="Pfam" id="PF09290">
    <property type="entry name" value="AcetDehyd-dimer"/>
    <property type="match status" value="1"/>
</dbReference>
<dbReference type="SUPFAM" id="SSF55347">
    <property type="entry name" value="Glyceraldehyde-3-phosphate dehydrogenase-like, C-terminal domain"/>
    <property type="match status" value="1"/>
</dbReference>
<dbReference type="Gene3D" id="3.40.50.720">
    <property type="entry name" value="NAD(P)-binding Rossmann-like Domain"/>
    <property type="match status" value="1"/>
</dbReference>
<name>A0A9Q6IJ71_9PSED</name>
<feature type="domain" description="Acetaldehyde dehydrogenase C-terminal" evidence="2">
    <location>
        <begin position="125"/>
        <end position="262"/>
    </location>
</feature>
<dbReference type="NCBIfam" id="NF006157">
    <property type="entry name" value="PRK08300.1"/>
    <property type="match status" value="1"/>
</dbReference>
<dbReference type="EMBL" id="QJRN01000004">
    <property type="protein sequence ID" value="PYC40097.1"/>
    <property type="molecule type" value="Genomic_DNA"/>
</dbReference>
<evidence type="ECO:0000313" key="4">
    <source>
        <dbReference type="Proteomes" id="UP000248188"/>
    </source>
</evidence>
<evidence type="ECO:0000256" key="1">
    <source>
        <dbReference type="HAMAP-Rule" id="MF_01657"/>
    </source>
</evidence>
<dbReference type="OrthoDB" id="9786743at2"/>
<comment type="caution">
    <text evidence="1">Lacks conserved residue(s) required for the propagation of feature annotation.</text>
</comment>
<dbReference type="CDD" id="cd23933">
    <property type="entry name" value="ALDH_C"/>
    <property type="match status" value="1"/>
</dbReference>
<comment type="similarity">
    <text evidence="1">Belongs to the acetaldehyde dehydrogenase family.</text>
</comment>
<dbReference type="NCBIfam" id="TIGR03215">
    <property type="entry name" value="ac_ald_DH_ac"/>
    <property type="match status" value="1"/>
</dbReference>
<dbReference type="GO" id="GO:0051287">
    <property type="term" value="F:NAD binding"/>
    <property type="evidence" value="ECO:0007669"/>
    <property type="project" value="UniProtKB-UniRule"/>
</dbReference>